<evidence type="ECO:0000313" key="4">
    <source>
        <dbReference type="Proteomes" id="UP000660885"/>
    </source>
</evidence>
<keyword evidence="4" id="KW-1185">Reference proteome</keyword>
<dbReference type="SUPFAM" id="SSF51905">
    <property type="entry name" value="FAD/NAD(P)-binding domain"/>
    <property type="match status" value="2"/>
</dbReference>
<dbReference type="Proteomes" id="UP000660885">
    <property type="component" value="Unassembled WGS sequence"/>
</dbReference>
<gene>
    <name evidence="3" type="ORF">JMJ56_22425</name>
</gene>
<feature type="compositionally biased region" description="Basic and acidic residues" evidence="2">
    <location>
        <begin position="219"/>
        <end position="229"/>
    </location>
</feature>
<sequence>MPETQSRQVVVIGGGQSGLAVGYILRRTGLDFEILDANERPGGAWPSAWDSLQLFSPAQWSSLPGWPMPPVPGGGYPGRDHVAAYLAAYEERYQLPVRRPVRVEAVERAGDRLLVRTDAGSWTALAVVSATGGANRTFLPEYPGAEGFRGRQLHSSSYRSPQEFVGQRVLVGGGGNSGAQILAELSLVAEVTWMTPQAPTFLPDEVDGRVLFERATERVRAQQEGRDPGPPRGGLGNIVMVPPVREARDRGALRSVRPFLRFEPDGVVWRDGSRSLVDAVIWCTGFRPALAHLAPLGVLEPDGRVVVRGGRSVREPRLWLVGYGDWTGLASATLAGVTRAARSAVQEIGDTLAATPPANAA</sequence>
<dbReference type="RefSeq" id="WP_202834007.1">
    <property type="nucleotide sequence ID" value="NZ_JAETWB010000017.1"/>
</dbReference>
<evidence type="ECO:0000313" key="3">
    <source>
        <dbReference type="EMBL" id="MBL6080776.1"/>
    </source>
</evidence>
<name>A0ABS1U7X7_9PROT</name>
<dbReference type="PRINTS" id="PR00368">
    <property type="entry name" value="FADPNR"/>
</dbReference>
<dbReference type="EMBL" id="JAETWB010000017">
    <property type="protein sequence ID" value="MBL6080776.1"/>
    <property type="molecule type" value="Genomic_DNA"/>
</dbReference>
<dbReference type="NCBIfam" id="NF040505">
    <property type="entry name" value="ArsO_flavin_mono"/>
    <property type="match status" value="1"/>
</dbReference>
<dbReference type="PANTHER" id="PTHR43539">
    <property type="entry name" value="FLAVIN-BINDING MONOOXYGENASE-LIKE PROTEIN (AFU_ORTHOLOGUE AFUA_4G09220)"/>
    <property type="match status" value="1"/>
</dbReference>
<dbReference type="PANTHER" id="PTHR43539:SF78">
    <property type="entry name" value="FLAVIN-CONTAINING MONOOXYGENASE"/>
    <property type="match status" value="1"/>
</dbReference>
<proteinExistence type="predicted"/>
<evidence type="ECO:0000256" key="2">
    <source>
        <dbReference type="SAM" id="MobiDB-lite"/>
    </source>
</evidence>
<comment type="caution">
    <text evidence="3">The sequence shown here is derived from an EMBL/GenBank/DDBJ whole genome shotgun (WGS) entry which is preliminary data.</text>
</comment>
<dbReference type="InterPro" id="IPR036188">
    <property type="entry name" value="FAD/NAD-bd_sf"/>
</dbReference>
<organism evidence="3 4">
    <name type="scientific">Belnapia arida</name>
    <dbReference type="NCBI Taxonomy" id="2804533"/>
    <lineage>
        <taxon>Bacteria</taxon>
        <taxon>Pseudomonadati</taxon>
        <taxon>Pseudomonadota</taxon>
        <taxon>Alphaproteobacteria</taxon>
        <taxon>Acetobacterales</taxon>
        <taxon>Roseomonadaceae</taxon>
        <taxon>Belnapia</taxon>
    </lineage>
</organism>
<evidence type="ECO:0000256" key="1">
    <source>
        <dbReference type="ARBA" id="ARBA00023002"/>
    </source>
</evidence>
<dbReference type="PRINTS" id="PR00469">
    <property type="entry name" value="PNDRDTASEII"/>
</dbReference>
<dbReference type="Pfam" id="PF13738">
    <property type="entry name" value="Pyr_redox_3"/>
    <property type="match status" value="1"/>
</dbReference>
<accession>A0ABS1U7X7</accession>
<feature type="region of interest" description="Disordered" evidence="2">
    <location>
        <begin position="219"/>
        <end position="238"/>
    </location>
</feature>
<keyword evidence="1" id="KW-0560">Oxidoreductase</keyword>
<protein>
    <submittedName>
        <fullName evidence="3">NAD(P)/FAD-dependent oxidoreductase</fullName>
    </submittedName>
</protein>
<dbReference type="InterPro" id="IPR050982">
    <property type="entry name" value="Auxin_biosynth/cation_transpt"/>
</dbReference>
<reference evidence="3 4" key="1">
    <citation type="submission" date="2021-01" db="EMBL/GenBank/DDBJ databases">
        <title>Belnapia mucosa sp. nov. and Belnapia arida sp. nov., isolated from the Tabernas Desert (Almeria, Spain).</title>
        <authorList>
            <person name="Molina-Menor E."/>
            <person name="Vidal-Verdu A."/>
            <person name="Calonge A."/>
            <person name="Satari L."/>
            <person name="Pereto J."/>
            <person name="Porcar M."/>
        </authorList>
    </citation>
    <scope>NUCLEOTIDE SEQUENCE [LARGE SCALE GENOMIC DNA]</scope>
    <source>
        <strain evidence="3 4">T18</strain>
    </source>
</reference>
<dbReference type="Gene3D" id="3.50.50.60">
    <property type="entry name" value="FAD/NAD(P)-binding domain"/>
    <property type="match status" value="1"/>
</dbReference>